<keyword evidence="4" id="KW-0479">Metal-binding</keyword>
<dbReference type="SMART" id="SM01329">
    <property type="entry name" value="Iso_dh"/>
    <property type="match status" value="1"/>
</dbReference>
<keyword evidence="8" id="KW-0520">NAD</keyword>
<comment type="similarity">
    <text evidence="3">Belongs to the isocitrate and isopropylmalate dehydrogenases family.</text>
</comment>
<dbReference type="GO" id="GO:0006099">
    <property type="term" value="P:tricarboxylic acid cycle"/>
    <property type="evidence" value="ECO:0007669"/>
    <property type="project" value="InterPro"/>
</dbReference>
<reference evidence="10 11" key="1">
    <citation type="submission" date="2014-01" db="EMBL/GenBank/DDBJ databases">
        <title>Plasmidome dynamics in the species complex Clostridium novyi sensu lato converts strains of independent lineages into distinctly different pathogens.</title>
        <authorList>
            <person name="Skarin H."/>
            <person name="Segerman B."/>
        </authorList>
    </citation>
    <scope>NUCLEOTIDE SEQUENCE [LARGE SCALE GENOMIC DNA]</scope>
    <source>
        <strain evidence="10 11">DC5</strain>
    </source>
</reference>
<dbReference type="AlphaFoldDB" id="A0A0A0IFJ5"/>
<dbReference type="InterPro" id="IPR004434">
    <property type="entry name" value="Isocitrate_DH_NAD"/>
</dbReference>
<evidence type="ECO:0000256" key="6">
    <source>
        <dbReference type="ARBA" id="ARBA00022946"/>
    </source>
</evidence>
<dbReference type="GO" id="GO:0000287">
    <property type="term" value="F:magnesium ion binding"/>
    <property type="evidence" value="ECO:0007669"/>
    <property type="project" value="InterPro"/>
</dbReference>
<proteinExistence type="inferred from homology"/>
<dbReference type="GO" id="GO:0006102">
    <property type="term" value="P:isocitrate metabolic process"/>
    <property type="evidence" value="ECO:0007669"/>
    <property type="project" value="TreeGrafter"/>
</dbReference>
<feature type="domain" description="Isopropylmalate dehydrogenase-like" evidence="9">
    <location>
        <begin position="4"/>
        <end position="328"/>
    </location>
</feature>
<accession>A0A0A0IFJ5</accession>
<protein>
    <submittedName>
        <fullName evidence="10">Isocitrate dehydrogenase</fullName>
        <ecNumber evidence="10">1.1.1.41</ecNumber>
    </submittedName>
</protein>
<dbReference type="GO" id="GO:0051287">
    <property type="term" value="F:NAD binding"/>
    <property type="evidence" value="ECO:0007669"/>
    <property type="project" value="InterPro"/>
</dbReference>
<dbReference type="EMBL" id="JDRY01000040">
    <property type="protein sequence ID" value="KGM99066.1"/>
    <property type="molecule type" value="Genomic_DNA"/>
</dbReference>
<dbReference type="EC" id="1.1.1.41" evidence="10"/>
<dbReference type="InterPro" id="IPR024084">
    <property type="entry name" value="IsoPropMal-DH-like_dom"/>
</dbReference>
<evidence type="ECO:0000256" key="5">
    <source>
        <dbReference type="ARBA" id="ARBA00022842"/>
    </source>
</evidence>
<dbReference type="Proteomes" id="UP000030014">
    <property type="component" value="Unassembled WGS sequence"/>
</dbReference>
<evidence type="ECO:0000256" key="7">
    <source>
        <dbReference type="ARBA" id="ARBA00023002"/>
    </source>
</evidence>
<name>A0A0A0IFJ5_CLOBO</name>
<dbReference type="PROSITE" id="PS00470">
    <property type="entry name" value="IDH_IMDH"/>
    <property type="match status" value="1"/>
</dbReference>
<evidence type="ECO:0000256" key="1">
    <source>
        <dbReference type="ARBA" id="ARBA00001936"/>
    </source>
</evidence>
<dbReference type="SUPFAM" id="SSF53659">
    <property type="entry name" value="Isocitrate/Isopropylmalate dehydrogenase-like"/>
    <property type="match status" value="1"/>
</dbReference>
<dbReference type="Gene3D" id="3.40.718.10">
    <property type="entry name" value="Isopropylmalate Dehydrogenase"/>
    <property type="match status" value="1"/>
</dbReference>
<keyword evidence="7 10" id="KW-0560">Oxidoreductase</keyword>
<evidence type="ECO:0000256" key="2">
    <source>
        <dbReference type="ARBA" id="ARBA00001946"/>
    </source>
</evidence>
<dbReference type="PANTHER" id="PTHR11835">
    <property type="entry name" value="DECARBOXYLATING DEHYDROGENASES-ISOCITRATE, ISOPROPYLMALATE, TARTRATE"/>
    <property type="match status" value="1"/>
</dbReference>
<comment type="cofactor">
    <cofactor evidence="2">
        <name>Mg(2+)</name>
        <dbReference type="ChEBI" id="CHEBI:18420"/>
    </cofactor>
</comment>
<sequence>MGYNVTLIPGDGIGPEITSVAKKVIEATGVDINWEIVEAGEKVIQKEGTALPDYVIESIKRNKVALKGPITTPVGKGFKSVNVRLRQALDLYANIRPVKTYKGVSSRYENIDLVIVRENTEGLYSGIEHKVGDFAAESIKIITKKASDRIVKFAFEFSKKNNRKQVTAVHKANIMKLSDGLFLKCAREMAERYKDIEFNDMIVDAMSMRLVQNPEKYDVLVMPNLYGDILSDMASGLVGGLGIVPGANIGNDIAVFEAVHGSAPDISGKNIANPTAILLSGVMMLKHLGEFKAAAQIDTAITKVLKEGKVITQDLGGISTTSEFVEYIIKNL</sequence>
<evidence type="ECO:0000256" key="8">
    <source>
        <dbReference type="ARBA" id="ARBA00023027"/>
    </source>
</evidence>
<organism evidence="10 11">
    <name type="scientific">Clostridium botulinum C/D str. DC5</name>
    <dbReference type="NCBI Taxonomy" id="1443128"/>
    <lineage>
        <taxon>Bacteria</taxon>
        <taxon>Bacillati</taxon>
        <taxon>Bacillota</taxon>
        <taxon>Clostridia</taxon>
        <taxon>Eubacteriales</taxon>
        <taxon>Clostridiaceae</taxon>
        <taxon>Clostridium</taxon>
    </lineage>
</organism>
<dbReference type="GO" id="GO:0004449">
    <property type="term" value="F:isocitrate dehydrogenase (NAD+) activity"/>
    <property type="evidence" value="ECO:0007669"/>
    <property type="project" value="UniProtKB-EC"/>
</dbReference>
<dbReference type="NCBIfam" id="TIGR00175">
    <property type="entry name" value="mito_nad_idh"/>
    <property type="match status" value="1"/>
</dbReference>
<evidence type="ECO:0000313" key="11">
    <source>
        <dbReference type="Proteomes" id="UP000030014"/>
    </source>
</evidence>
<keyword evidence="5" id="KW-0460">Magnesium</keyword>
<dbReference type="RefSeq" id="WP_039257507.1">
    <property type="nucleotide sequence ID" value="NZ_JDRY01000040.1"/>
</dbReference>
<keyword evidence="6" id="KW-0809">Transit peptide</keyword>
<dbReference type="FunFam" id="3.40.718.10:FF:000014">
    <property type="entry name" value="Isocitrate dehydrogenase (NAD(+))"/>
    <property type="match status" value="1"/>
</dbReference>
<evidence type="ECO:0000256" key="3">
    <source>
        <dbReference type="ARBA" id="ARBA00007769"/>
    </source>
</evidence>
<comment type="caution">
    <text evidence="10">The sequence shown here is derived from an EMBL/GenBank/DDBJ whole genome shotgun (WGS) entry which is preliminary data.</text>
</comment>
<comment type="cofactor">
    <cofactor evidence="1">
        <name>Mn(2+)</name>
        <dbReference type="ChEBI" id="CHEBI:29035"/>
    </cofactor>
</comment>
<dbReference type="Pfam" id="PF00180">
    <property type="entry name" value="Iso_dh"/>
    <property type="match status" value="1"/>
</dbReference>
<evidence type="ECO:0000313" key="10">
    <source>
        <dbReference type="EMBL" id="KGM99066.1"/>
    </source>
</evidence>
<dbReference type="InterPro" id="IPR019818">
    <property type="entry name" value="IsoCit/isopropylmalate_DH_CS"/>
</dbReference>
<dbReference type="PANTHER" id="PTHR11835:SF34">
    <property type="entry name" value="ISOCITRATE DEHYDROGENASE [NAD] SUBUNIT ALPHA, MITOCHONDRIAL"/>
    <property type="match status" value="1"/>
</dbReference>
<gene>
    <name evidence="10" type="ORF">Z955_09575</name>
</gene>
<evidence type="ECO:0000256" key="4">
    <source>
        <dbReference type="ARBA" id="ARBA00022723"/>
    </source>
</evidence>
<evidence type="ECO:0000259" key="9">
    <source>
        <dbReference type="SMART" id="SM01329"/>
    </source>
</evidence>